<dbReference type="EMBL" id="OIVN01004273">
    <property type="protein sequence ID" value="SPD16420.1"/>
    <property type="molecule type" value="Genomic_DNA"/>
</dbReference>
<organism evidence="2">
    <name type="scientific">Fagus sylvatica</name>
    <name type="common">Beechnut</name>
    <dbReference type="NCBI Taxonomy" id="28930"/>
    <lineage>
        <taxon>Eukaryota</taxon>
        <taxon>Viridiplantae</taxon>
        <taxon>Streptophyta</taxon>
        <taxon>Embryophyta</taxon>
        <taxon>Tracheophyta</taxon>
        <taxon>Spermatophyta</taxon>
        <taxon>Magnoliopsida</taxon>
        <taxon>eudicotyledons</taxon>
        <taxon>Gunneridae</taxon>
        <taxon>Pentapetalae</taxon>
        <taxon>rosids</taxon>
        <taxon>fabids</taxon>
        <taxon>Fagales</taxon>
        <taxon>Fagaceae</taxon>
        <taxon>Fagus</taxon>
    </lineage>
</organism>
<evidence type="ECO:0000313" key="2">
    <source>
        <dbReference type="EMBL" id="SPD16420.1"/>
    </source>
</evidence>
<protein>
    <submittedName>
        <fullName evidence="2">Uncharacterized protein</fullName>
    </submittedName>
</protein>
<feature type="compositionally biased region" description="Polar residues" evidence="1">
    <location>
        <begin position="1"/>
        <end position="10"/>
    </location>
</feature>
<evidence type="ECO:0000256" key="1">
    <source>
        <dbReference type="SAM" id="MobiDB-lite"/>
    </source>
</evidence>
<feature type="compositionally biased region" description="Basic and acidic residues" evidence="1">
    <location>
        <begin position="46"/>
        <end position="55"/>
    </location>
</feature>
<dbReference type="AlphaFoldDB" id="A0A2N9HXE9"/>
<sequence length="320" mass="35807">MPIQKRTINIGTVLGTLAPEPSETSSHPPAPGFSEGESVMKKRKTGEKEVEEAKAQKALPQTELPVAKSPSKKGKGKNSRASQKAIGHASHKRKHQKDSPAPWTYEFYVDGRPVNEDDSVWKSKDVRGGQIADAVGRALLLPKDVRAWQGNNTTQMIENLKRDSVVAVQGIFEAGSRLIETERLLNESLIENDRLHEVEKTASARIHEVEIDRLKTKLIESRLTVHNVENAAQAYYDQGFEEATKSLRLQLRRECNIFFRTPENLEEAVVEDLKGSEVADERMGHEAVEVSRQEEQVRAEEIQDVEKDVSVKEDNANVDG</sequence>
<proteinExistence type="predicted"/>
<reference evidence="2" key="1">
    <citation type="submission" date="2018-02" db="EMBL/GenBank/DDBJ databases">
        <authorList>
            <person name="Cohen D.B."/>
            <person name="Kent A.D."/>
        </authorList>
    </citation>
    <scope>NUCLEOTIDE SEQUENCE</scope>
</reference>
<accession>A0A2N9HXE9</accession>
<feature type="region of interest" description="Disordered" evidence="1">
    <location>
        <begin position="280"/>
        <end position="320"/>
    </location>
</feature>
<name>A0A2N9HXE9_FAGSY</name>
<feature type="region of interest" description="Disordered" evidence="1">
    <location>
        <begin position="1"/>
        <end position="99"/>
    </location>
</feature>
<gene>
    <name evidence="2" type="ORF">FSB_LOCUS44302</name>
</gene>